<dbReference type="Proteomes" id="UP000679179">
    <property type="component" value="Unassembled WGS sequence"/>
</dbReference>
<dbReference type="PROSITE" id="PS51012">
    <property type="entry name" value="ABC_TM2"/>
    <property type="match status" value="1"/>
</dbReference>
<keyword evidence="7 8" id="KW-0472">Membrane</keyword>
<dbReference type="PANTHER" id="PTHR30294">
    <property type="entry name" value="MEMBRANE COMPONENT OF ABC TRANSPORTER YHHJ-RELATED"/>
    <property type="match status" value="1"/>
</dbReference>
<evidence type="ECO:0000313" key="11">
    <source>
        <dbReference type="Proteomes" id="UP000679179"/>
    </source>
</evidence>
<dbReference type="GO" id="GO:0005886">
    <property type="term" value="C:plasma membrane"/>
    <property type="evidence" value="ECO:0007669"/>
    <property type="project" value="UniProtKB-SubCell"/>
</dbReference>
<evidence type="ECO:0000256" key="3">
    <source>
        <dbReference type="ARBA" id="ARBA00022448"/>
    </source>
</evidence>
<evidence type="ECO:0000256" key="6">
    <source>
        <dbReference type="ARBA" id="ARBA00022989"/>
    </source>
</evidence>
<dbReference type="PANTHER" id="PTHR30294:SF45">
    <property type="entry name" value="LINEARMYCIN RESISTANCE PERMEASE PROTEIN LNRN"/>
    <property type="match status" value="1"/>
</dbReference>
<keyword evidence="4" id="KW-1003">Cell membrane</keyword>
<feature type="transmembrane region" description="Helical" evidence="8">
    <location>
        <begin position="20"/>
        <end position="39"/>
    </location>
</feature>
<name>A0A919VGE0_9CLOT</name>
<evidence type="ECO:0000256" key="8">
    <source>
        <dbReference type="SAM" id="Phobius"/>
    </source>
</evidence>
<dbReference type="AlphaFoldDB" id="A0A919VGE0"/>
<comment type="caution">
    <text evidence="10">The sequence shown here is derived from an EMBL/GenBank/DDBJ whole genome shotgun (WGS) entry which is preliminary data.</text>
</comment>
<proteinExistence type="inferred from homology"/>
<keyword evidence="3" id="KW-0813">Transport</keyword>
<protein>
    <submittedName>
        <fullName evidence="10">ABC transporter permease</fullName>
    </submittedName>
</protein>
<feature type="transmembrane region" description="Helical" evidence="8">
    <location>
        <begin position="264"/>
        <end position="285"/>
    </location>
</feature>
<feature type="transmembrane region" description="Helical" evidence="8">
    <location>
        <begin position="347"/>
        <end position="367"/>
    </location>
</feature>
<evidence type="ECO:0000256" key="4">
    <source>
        <dbReference type="ARBA" id="ARBA00022475"/>
    </source>
</evidence>
<comment type="similarity">
    <text evidence="2">Belongs to the ABC-2 integral membrane protein family.</text>
</comment>
<dbReference type="Pfam" id="PF12698">
    <property type="entry name" value="ABC2_membrane_3"/>
    <property type="match status" value="1"/>
</dbReference>
<feature type="domain" description="ABC transmembrane type-2" evidence="9">
    <location>
        <begin position="141"/>
        <end position="372"/>
    </location>
</feature>
<evidence type="ECO:0000256" key="1">
    <source>
        <dbReference type="ARBA" id="ARBA00004651"/>
    </source>
</evidence>
<organism evidence="10 11">
    <name type="scientific">Clostridium polyendosporum</name>
    <dbReference type="NCBI Taxonomy" id="69208"/>
    <lineage>
        <taxon>Bacteria</taxon>
        <taxon>Bacillati</taxon>
        <taxon>Bacillota</taxon>
        <taxon>Clostridia</taxon>
        <taxon>Eubacteriales</taxon>
        <taxon>Clostridiaceae</taxon>
        <taxon>Clostridium</taxon>
    </lineage>
</organism>
<gene>
    <name evidence="10" type="ORF">CPJCM30710_11970</name>
</gene>
<feature type="transmembrane region" description="Helical" evidence="8">
    <location>
        <begin position="225"/>
        <end position="252"/>
    </location>
</feature>
<dbReference type="RefSeq" id="WP_212903256.1">
    <property type="nucleotide sequence ID" value="NZ_BOPZ01000007.1"/>
</dbReference>
<keyword evidence="5 8" id="KW-0812">Transmembrane</keyword>
<dbReference type="EMBL" id="BOPZ01000007">
    <property type="protein sequence ID" value="GIM28531.1"/>
    <property type="molecule type" value="Genomic_DNA"/>
</dbReference>
<accession>A0A919VGE0</accession>
<evidence type="ECO:0000256" key="7">
    <source>
        <dbReference type="ARBA" id="ARBA00023136"/>
    </source>
</evidence>
<dbReference type="InterPro" id="IPR047817">
    <property type="entry name" value="ABC2_TM_bact-type"/>
</dbReference>
<keyword evidence="11" id="KW-1185">Reference proteome</keyword>
<keyword evidence="6 8" id="KW-1133">Transmembrane helix</keyword>
<sequence length="380" mass="42231">MKEVLVLIKKNLKLIFDSKWSLFQLIIPVLIILAFMKLLSNGSGNLNVGLVDRDNTASSKVITDSLKGISTVNVVNINEDKKKESLIQRDTFLIITIPNGFEEGLLVNKIKNIDITVGEDNNLSKMVRSILNIQIKNVSDLAIGASGDKDKYYQMLNGYKIGDLKINTQSLKDLAYGYQATQSSIGFLLYYLMIRAIMVSAIIIKERDNNTYSRIFTAPVSSLQYLLGNILANIILLSIQVLITLVSLQYILKLNTGVEMLPMFILMMLIVLVAVAFGILAIALFENSQTYNMVTNLILTGTAMFSGCFVPIKLLPEKVQNISFFTPQRWVLDGIEKMQNGNSFSALGLNMVILLAFAVAFFLIAAYKIKVSQKAMIALD</sequence>
<evidence type="ECO:0000259" key="9">
    <source>
        <dbReference type="PROSITE" id="PS51012"/>
    </source>
</evidence>
<feature type="transmembrane region" description="Helical" evidence="8">
    <location>
        <begin position="185"/>
        <end position="204"/>
    </location>
</feature>
<evidence type="ECO:0000256" key="5">
    <source>
        <dbReference type="ARBA" id="ARBA00022692"/>
    </source>
</evidence>
<dbReference type="InterPro" id="IPR013525">
    <property type="entry name" value="ABC2_TM"/>
</dbReference>
<evidence type="ECO:0000313" key="10">
    <source>
        <dbReference type="EMBL" id="GIM28531.1"/>
    </source>
</evidence>
<comment type="subcellular location">
    <subcellularLocation>
        <location evidence="1">Cell membrane</location>
        <topology evidence="1">Multi-pass membrane protein</topology>
    </subcellularLocation>
</comment>
<dbReference type="Gene3D" id="3.40.1710.10">
    <property type="entry name" value="abc type-2 transporter like domain"/>
    <property type="match status" value="1"/>
</dbReference>
<evidence type="ECO:0000256" key="2">
    <source>
        <dbReference type="ARBA" id="ARBA00007783"/>
    </source>
</evidence>
<feature type="transmembrane region" description="Helical" evidence="8">
    <location>
        <begin position="297"/>
        <end position="315"/>
    </location>
</feature>
<reference evidence="10" key="1">
    <citation type="submission" date="2021-03" db="EMBL/GenBank/DDBJ databases">
        <title>Taxonomic study of Clostridium polyendosporum from meadow-gley soil under rice.</title>
        <authorList>
            <person name="Kobayashi H."/>
            <person name="Tanizawa Y."/>
            <person name="Yagura M."/>
        </authorList>
    </citation>
    <scope>NUCLEOTIDE SEQUENCE</scope>
    <source>
        <strain evidence="10">JCM 30710</strain>
    </source>
</reference>
<dbReference type="GO" id="GO:0140359">
    <property type="term" value="F:ABC-type transporter activity"/>
    <property type="evidence" value="ECO:0007669"/>
    <property type="project" value="InterPro"/>
</dbReference>
<dbReference type="InterPro" id="IPR051449">
    <property type="entry name" value="ABC-2_transporter_component"/>
</dbReference>